<reference evidence="2 3" key="1">
    <citation type="journal article" date="2015" name="Parasit. Vectors">
        <title>Draft genome of the scabies mite.</title>
        <authorList>
            <person name="Rider S.D.Jr."/>
            <person name="Morgan M.S."/>
            <person name="Arlian L.G."/>
        </authorList>
    </citation>
    <scope>NUCLEOTIDE SEQUENCE [LARGE SCALE GENOMIC DNA]</scope>
    <source>
        <strain evidence="2">Arlian Lab</strain>
    </source>
</reference>
<sequence>MTSSKAFDGIGLIPSSSSSTTAMTSSTFNGTEYMAAYRNERQLRNHFNTISAFRSKSSSSHAHQYHRPLQQCVKTIQSQQNFDQRSMKLNASSSSSSSSPMNALFTWKKKTKNLVKNVKSSGVSNRHSSLMLFQQQQQQQQHQHQRFCDSGTELPPKTLSSSTSSQSVPPSLARLFSNVHQQQQQHQQQLTGTQTPTQTFRFKVDSVTNESKQVACVCRGLTGSTFMAPSYFDDDDRDLVRPKKINPQKQSSKNGCGGATIRSRSTDSLFDSDRNHSKSQTTYDSLNVGKTVTKRSTATVRPFRTINEKALNVAKSLERLVLSPSIITSTTESISPLSKSKNDNRRSILECKVNPYELVLENSPSNDDEEIGEFQEQSKPKSKPNSIRIAGQTIYSSMKNQLEIVEDFDRNHRDNFIDDHIDRSSHDSSFSPSIDSVRKKQSLKLKQLLSINQMRRSKSSGSLSSWSFDSNSNSDSSLNPNGGAIDEPEPDYDLDEENNLISNSDSNQNSNLHHHHHHHHNQIDDRIRCESSPPKKKISDVSILNRPKNSPPPPPPPPPPEYFSSTPNLTQLSNIGQKLSDPKVRTSGKQSRTVIASTTPIVDSYQNELKEKLNLGIKSILKKTNTIKNKESFGSTIPSLNDEDSSRSSTAFNDINIDDGENGSNTPISSRKHVHFRMKRHPSQLNRSASRIRRDNPRGIAVDHK</sequence>
<comment type="caution">
    <text evidence="2">The sequence shown here is derived from an EMBL/GenBank/DDBJ whole genome shotgun (WGS) entry which is preliminary data.</text>
</comment>
<gene>
    <name evidence="2" type="ORF">QR98_0012410</name>
</gene>
<dbReference type="Proteomes" id="UP000616769">
    <property type="component" value="Unassembled WGS sequence"/>
</dbReference>
<dbReference type="OrthoDB" id="6515298at2759"/>
<evidence type="ECO:0000313" key="3">
    <source>
        <dbReference type="Proteomes" id="UP000616769"/>
    </source>
</evidence>
<feature type="region of interest" description="Disordered" evidence="1">
    <location>
        <begin position="631"/>
        <end position="705"/>
    </location>
</feature>
<dbReference type="EMBL" id="JXLN01003004">
    <property type="protein sequence ID" value="KPM02818.1"/>
    <property type="molecule type" value="Genomic_DNA"/>
</dbReference>
<proteinExistence type="predicted"/>
<feature type="compositionally biased region" description="Basic residues" evidence="1">
    <location>
        <begin position="670"/>
        <end position="682"/>
    </location>
</feature>
<accession>A0A131ZVG2</accession>
<feature type="compositionally biased region" description="Basic and acidic residues" evidence="1">
    <location>
        <begin position="417"/>
        <end position="426"/>
    </location>
</feature>
<feature type="compositionally biased region" description="Basic and acidic residues" evidence="1">
    <location>
        <begin position="692"/>
        <end position="705"/>
    </location>
</feature>
<dbReference type="VEuPathDB" id="VectorBase:SSCA008841"/>
<dbReference type="AlphaFoldDB" id="A0A131ZVG2"/>
<feature type="region of interest" description="Disordered" evidence="1">
    <location>
        <begin position="233"/>
        <end position="284"/>
    </location>
</feature>
<feature type="compositionally biased region" description="Low complexity" evidence="1">
    <location>
        <begin position="459"/>
        <end position="478"/>
    </location>
</feature>
<feature type="compositionally biased region" description="Pro residues" evidence="1">
    <location>
        <begin position="549"/>
        <end position="561"/>
    </location>
</feature>
<feature type="region of interest" description="Disordered" evidence="1">
    <location>
        <begin position="417"/>
        <end position="569"/>
    </location>
</feature>
<feature type="compositionally biased region" description="Low complexity" evidence="1">
    <location>
        <begin position="152"/>
        <end position="170"/>
    </location>
</feature>
<feature type="compositionally biased region" description="Low complexity" evidence="1">
    <location>
        <begin position="499"/>
        <end position="511"/>
    </location>
</feature>
<evidence type="ECO:0000256" key="1">
    <source>
        <dbReference type="SAM" id="MobiDB-lite"/>
    </source>
</evidence>
<feature type="region of interest" description="Disordered" evidence="1">
    <location>
        <begin position="80"/>
        <end position="100"/>
    </location>
</feature>
<evidence type="ECO:0000313" key="2">
    <source>
        <dbReference type="EMBL" id="KPM02818.1"/>
    </source>
</evidence>
<protein>
    <submittedName>
        <fullName evidence="2">Uncharacterized protein</fullName>
    </submittedName>
</protein>
<feature type="region of interest" description="Disordered" evidence="1">
    <location>
        <begin position="134"/>
        <end position="170"/>
    </location>
</feature>
<feature type="compositionally biased region" description="Polar residues" evidence="1">
    <location>
        <begin position="80"/>
        <end position="91"/>
    </location>
</feature>
<organism evidence="2 3">
    <name type="scientific">Sarcoptes scabiei</name>
    <name type="common">Itch mite</name>
    <name type="synonym">Acarus scabiei</name>
    <dbReference type="NCBI Taxonomy" id="52283"/>
    <lineage>
        <taxon>Eukaryota</taxon>
        <taxon>Metazoa</taxon>
        <taxon>Ecdysozoa</taxon>
        <taxon>Arthropoda</taxon>
        <taxon>Chelicerata</taxon>
        <taxon>Arachnida</taxon>
        <taxon>Acari</taxon>
        <taxon>Acariformes</taxon>
        <taxon>Sarcoptiformes</taxon>
        <taxon>Astigmata</taxon>
        <taxon>Psoroptidia</taxon>
        <taxon>Sarcoptoidea</taxon>
        <taxon>Sarcoptidae</taxon>
        <taxon>Sarcoptinae</taxon>
        <taxon>Sarcoptes</taxon>
    </lineage>
</organism>
<feature type="compositionally biased region" description="Acidic residues" evidence="1">
    <location>
        <begin position="486"/>
        <end position="498"/>
    </location>
</feature>
<feature type="region of interest" description="Disordered" evidence="1">
    <location>
        <begin position="360"/>
        <end position="386"/>
    </location>
</feature>
<name>A0A131ZVG2_SARSC</name>